<evidence type="ECO:0000313" key="1">
    <source>
        <dbReference type="EMBL" id="OGK73498.1"/>
    </source>
</evidence>
<dbReference type="GO" id="GO:0004176">
    <property type="term" value="F:ATP-dependent peptidase activity"/>
    <property type="evidence" value="ECO:0007669"/>
    <property type="project" value="TreeGrafter"/>
</dbReference>
<protein>
    <recommendedName>
        <fullName evidence="3">ATP-dependent Clp protease proteolytic subunit</fullName>
    </recommendedName>
</protein>
<dbReference type="PANTHER" id="PTHR10381">
    <property type="entry name" value="ATP-DEPENDENT CLP PROTEASE PROTEOLYTIC SUBUNIT"/>
    <property type="match status" value="1"/>
</dbReference>
<proteinExistence type="predicted"/>
<dbReference type="AlphaFoldDB" id="A0A1F7L077"/>
<dbReference type="GO" id="GO:0006515">
    <property type="term" value="P:protein quality control for misfolded or incompletely synthesized proteins"/>
    <property type="evidence" value="ECO:0007669"/>
    <property type="project" value="TreeGrafter"/>
</dbReference>
<dbReference type="GO" id="GO:0004252">
    <property type="term" value="F:serine-type endopeptidase activity"/>
    <property type="evidence" value="ECO:0007669"/>
    <property type="project" value="TreeGrafter"/>
</dbReference>
<dbReference type="Gene3D" id="3.90.226.10">
    <property type="entry name" value="2-enoyl-CoA Hydratase, Chain A, domain 1"/>
    <property type="match status" value="1"/>
</dbReference>
<dbReference type="EMBL" id="MGBR01000001">
    <property type="protein sequence ID" value="OGK73498.1"/>
    <property type="molecule type" value="Genomic_DNA"/>
</dbReference>
<accession>A0A1F7L077</accession>
<dbReference type="InterPro" id="IPR023562">
    <property type="entry name" value="ClpP/TepA"/>
</dbReference>
<evidence type="ECO:0008006" key="3">
    <source>
        <dbReference type="Google" id="ProtNLM"/>
    </source>
</evidence>
<dbReference type="SUPFAM" id="SSF52096">
    <property type="entry name" value="ClpP/crotonase"/>
    <property type="match status" value="1"/>
</dbReference>
<reference evidence="1 2" key="1">
    <citation type="journal article" date="2016" name="Nat. Commun.">
        <title>Thousands of microbial genomes shed light on interconnected biogeochemical processes in an aquifer system.</title>
        <authorList>
            <person name="Anantharaman K."/>
            <person name="Brown C.T."/>
            <person name="Hug L.A."/>
            <person name="Sharon I."/>
            <person name="Castelle C.J."/>
            <person name="Probst A.J."/>
            <person name="Thomas B.C."/>
            <person name="Singh A."/>
            <person name="Wilkins M.J."/>
            <person name="Karaoz U."/>
            <person name="Brodie E.L."/>
            <person name="Williams K.H."/>
            <person name="Hubbard S.S."/>
            <person name="Banfield J.F."/>
        </authorList>
    </citation>
    <scope>NUCLEOTIDE SEQUENCE [LARGE SCALE GENOMIC DNA]</scope>
</reference>
<dbReference type="InterPro" id="IPR029045">
    <property type="entry name" value="ClpP/crotonase-like_dom_sf"/>
</dbReference>
<name>A0A1F7L077_9BACT</name>
<dbReference type="Proteomes" id="UP000177050">
    <property type="component" value="Unassembled WGS sequence"/>
</dbReference>
<evidence type="ECO:0000313" key="2">
    <source>
        <dbReference type="Proteomes" id="UP000177050"/>
    </source>
</evidence>
<organism evidence="1 2">
    <name type="scientific">Candidatus Roizmanbacteria bacterium RIFOXYD1_FULL_38_12</name>
    <dbReference type="NCBI Taxonomy" id="1802093"/>
    <lineage>
        <taxon>Bacteria</taxon>
        <taxon>Candidatus Roizmaniibacteriota</taxon>
    </lineage>
</organism>
<dbReference type="GO" id="GO:0009368">
    <property type="term" value="C:endopeptidase Clp complex"/>
    <property type="evidence" value="ECO:0007669"/>
    <property type="project" value="TreeGrafter"/>
</dbReference>
<sequence length="181" mass="20678">MKPNGPETTPNCYSRLVGPIDEKSVKEVLKDIDGANNNDQKKLIILTLASSGGLLYYAQVLYDAIKASKKPIVCIVSGSCMSASLMILQAASKRISRPNTIFMLHQSTYWTEQHTYMDEINVMNKEWNRLYKQFVTQSISRSTITLEEFEKIAKPRKYFSAKEALDMKFIDTISDKWIDSY</sequence>
<dbReference type="GO" id="GO:0051117">
    <property type="term" value="F:ATPase binding"/>
    <property type="evidence" value="ECO:0007669"/>
    <property type="project" value="TreeGrafter"/>
</dbReference>
<gene>
    <name evidence="1" type="ORF">A3K52_01745</name>
</gene>
<comment type="caution">
    <text evidence="1">The sequence shown here is derived from an EMBL/GenBank/DDBJ whole genome shotgun (WGS) entry which is preliminary data.</text>
</comment>
<dbReference type="PANTHER" id="PTHR10381:SF11">
    <property type="entry name" value="ATP-DEPENDENT CLP PROTEASE PROTEOLYTIC SUBUNIT, MITOCHONDRIAL"/>
    <property type="match status" value="1"/>
</dbReference>
<dbReference type="Pfam" id="PF00574">
    <property type="entry name" value="CLP_protease"/>
    <property type="match status" value="1"/>
</dbReference>